<keyword evidence="3" id="KW-1003">Cell membrane</keyword>
<feature type="transmembrane region" description="Helical" evidence="7">
    <location>
        <begin position="381"/>
        <end position="399"/>
    </location>
</feature>
<comment type="caution">
    <text evidence="9">The sequence shown here is derived from an EMBL/GenBank/DDBJ whole genome shotgun (WGS) entry which is preliminary data.</text>
</comment>
<feature type="transmembrane region" description="Helical" evidence="7">
    <location>
        <begin position="171"/>
        <end position="189"/>
    </location>
</feature>
<dbReference type="SUPFAM" id="SSF103473">
    <property type="entry name" value="MFS general substrate transporter"/>
    <property type="match status" value="1"/>
</dbReference>
<protein>
    <recommendedName>
        <fullName evidence="8">Major facilitator superfamily (MFS) profile domain-containing protein</fullName>
    </recommendedName>
</protein>
<dbReference type="Proteomes" id="UP000231371">
    <property type="component" value="Unassembled WGS sequence"/>
</dbReference>
<dbReference type="InterPro" id="IPR011701">
    <property type="entry name" value="MFS"/>
</dbReference>
<evidence type="ECO:0000259" key="8">
    <source>
        <dbReference type="PROSITE" id="PS50850"/>
    </source>
</evidence>
<evidence type="ECO:0000256" key="6">
    <source>
        <dbReference type="ARBA" id="ARBA00023136"/>
    </source>
</evidence>
<feature type="transmembrane region" description="Helical" evidence="7">
    <location>
        <begin position="289"/>
        <end position="308"/>
    </location>
</feature>
<evidence type="ECO:0000313" key="10">
    <source>
        <dbReference type="Proteomes" id="UP000231371"/>
    </source>
</evidence>
<sequence length="418" mass="46586">MKKTELLDFLKRNKNFSLVWSSQILSCVTVNIVNFMMMTKIYERTGSSLAVSFLWVFYYIPAFFLGPFSGIFVDHWKKRNVLMYTNFLQSITVLLFLLIGDKFYTVYPFVFLYSLIDEFYGPAQASSIPHLVKRNDLPMANSLFFVTGQGALLVGFGLSGPLMRLLGENNLIFLASFLLLAGGLSGYFLPKDEPERKKIENITRFWTELKLGYSYIASKRIVLYPLILSVFFGVILSSIGVSLPAIANQLFKIQVKDAGPLIIVPLGLGALSAISLITKLKQKYRKKSLMTFGLKIVLSDFLLLSLVLPFLGKYILVPGILLAFILGFGGLLIFIPNQTLLQENIPSKLRGRVFGTLGFATTVITLPVLLFSATLIDTAGISPFLFFAGMIVLIFLLFIKKAEDAVIAEKNGVINGNH</sequence>
<feature type="transmembrane region" description="Helical" evidence="7">
    <location>
        <begin position="93"/>
        <end position="116"/>
    </location>
</feature>
<evidence type="ECO:0000313" key="9">
    <source>
        <dbReference type="EMBL" id="PIQ70306.1"/>
    </source>
</evidence>
<reference evidence="9 10" key="1">
    <citation type="submission" date="2017-09" db="EMBL/GenBank/DDBJ databases">
        <title>Depth-based differentiation of microbial function through sediment-hosted aquifers and enrichment of novel symbionts in the deep terrestrial subsurface.</title>
        <authorList>
            <person name="Probst A.J."/>
            <person name="Ladd B."/>
            <person name="Jarett J.K."/>
            <person name="Geller-Mcgrath D.E."/>
            <person name="Sieber C.M."/>
            <person name="Emerson J.B."/>
            <person name="Anantharaman K."/>
            <person name="Thomas B.C."/>
            <person name="Malmstrom R."/>
            <person name="Stieglmeier M."/>
            <person name="Klingl A."/>
            <person name="Woyke T."/>
            <person name="Ryan C.M."/>
            <person name="Banfield J.F."/>
        </authorList>
    </citation>
    <scope>NUCLEOTIDE SEQUENCE [LARGE SCALE GENOMIC DNA]</scope>
    <source>
        <strain evidence="9">CG11_big_fil_rev_8_21_14_0_20_40_12</strain>
    </source>
</reference>
<organism evidence="9 10">
    <name type="scientific">Candidatus Shapirobacteria bacterium CG11_big_fil_rev_8_21_14_0_20_40_12</name>
    <dbReference type="NCBI Taxonomy" id="1974889"/>
    <lineage>
        <taxon>Bacteria</taxon>
        <taxon>Candidatus Shapironibacteriota</taxon>
    </lineage>
</organism>
<evidence type="ECO:0000256" key="4">
    <source>
        <dbReference type="ARBA" id="ARBA00022692"/>
    </source>
</evidence>
<gene>
    <name evidence="9" type="ORF">COV89_01180</name>
</gene>
<evidence type="ECO:0000256" key="2">
    <source>
        <dbReference type="ARBA" id="ARBA00022448"/>
    </source>
</evidence>
<dbReference type="GO" id="GO:0005886">
    <property type="term" value="C:plasma membrane"/>
    <property type="evidence" value="ECO:0007669"/>
    <property type="project" value="UniProtKB-SubCell"/>
</dbReference>
<proteinExistence type="predicted"/>
<evidence type="ECO:0000256" key="5">
    <source>
        <dbReference type="ARBA" id="ARBA00022989"/>
    </source>
</evidence>
<keyword evidence="2" id="KW-0813">Transport</keyword>
<feature type="transmembrane region" description="Helical" evidence="7">
    <location>
        <begin position="258"/>
        <end position="277"/>
    </location>
</feature>
<feature type="transmembrane region" description="Helical" evidence="7">
    <location>
        <begin position="49"/>
        <end position="73"/>
    </location>
</feature>
<dbReference type="CDD" id="cd06173">
    <property type="entry name" value="MFS_MefA_like"/>
    <property type="match status" value="1"/>
</dbReference>
<name>A0A2H0KGE4_9BACT</name>
<dbReference type="Gene3D" id="1.20.1250.20">
    <property type="entry name" value="MFS general substrate transporter like domains"/>
    <property type="match status" value="1"/>
</dbReference>
<dbReference type="PROSITE" id="PS50850">
    <property type="entry name" value="MFS"/>
    <property type="match status" value="1"/>
</dbReference>
<keyword evidence="4 7" id="KW-0812">Transmembrane</keyword>
<dbReference type="InterPro" id="IPR020846">
    <property type="entry name" value="MFS_dom"/>
</dbReference>
<evidence type="ECO:0000256" key="7">
    <source>
        <dbReference type="SAM" id="Phobius"/>
    </source>
</evidence>
<feature type="transmembrane region" description="Helical" evidence="7">
    <location>
        <begin position="314"/>
        <end position="335"/>
    </location>
</feature>
<dbReference type="AlphaFoldDB" id="A0A2H0KGE4"/>
<feature type="transmembrane region" description="Helical" evidence="7">
    <location>
        <begin position="356"/>
        <end position="375"/>
    </location>
</feature>
<keyword evidence="6 7" id="KW-0472">Membrane</keyword>
<feature type="transmembrane region" description="Helical" evidence="7">
    <location>
        <begin position="221"/>
        <end position="246"/>
    </location>
</feature>
<dbReference type="GO" id="GO:0022857">
    <property type="term" value="F:transmembrane transporter activity"/>
    <property type="evidence" value="ECO:0007669"/>
    <property type="project" value="InterPro"/>
</dbReference>
<comment type="subcellular location">
    <subcellularLocation>
        <location evidence="1">Cell membrane</location>
        <topology evidence="1">Multi-pass membrane protein</topology>
    </subcellularLocation>
</comment>
<accession>A0A2H0KGE4</accession>
<keyword evidence="5 7" id="KW-1133">Transmembrane helix</keyword>
<dbReference type="InterPro" id="IPR036259">
    <property type="entry name" value="MFS_trans_sf"/>
</dbReference>
<dbReference type="Pfam" id="PF07690">
    <property type="entry name" value="MFS_1"/>
    <property type="match status" value="1"/>
</dbReference>
<feature type="domain" description="Major facilitator superfamily (MFS) profile" evidence="8">
    <location>
        <begin position="221"/>
        <end position="418"/>
    </location>
</feature>
<evidence type="ECO:0000256" key="3">
    <source>
        <dbReference type="ARBA" id="ARBA00022475"/>
    </source>
</evidence>
<dbReference type="EMBL" id="PCVI01000020">
    <property type="protein sequence ID" value="PIQ70306.1"/>
    <property type="molecule type" value="Genomic_DNA"/>
</dbReference>
<dbReference type="PANTHER" id="PTHR43266">
    <property type="entry name" value="MACROLIDE-EFFLUX PROTEIN"/>
    <property type="match status" value="1"/>
</dbReference>
<feature type="transmembrane region" description="Helical" evidence="7">
    <location>
        <begin position="20"/>
        <end position="37"/>
    </location>
</feature>
<dbReference type="PANTHER" id="PTHR43266:SF2">
    <property type="entry name" value="MAJOR FACILITATOR SUPERFAMILY (MFS) PROFILE DOMAIN-CONTAINING PROTEIN"/>
    <property type="match status" value="1"/>
</dbReference>
<evidence type="ECO:0000256" key="1">
    <source>
        <dbReference type="ARBA" id="ARBA00004651"/>
    </source>
</evidence>